<dbReference type="Proteomes" id="UP001176941">
    <property type="component" value="Chromosome 25"/>
</dbReference>
<evidence type="ECO:0000313" key="1">
    <source>
        <dbReference type="EMBL" id="CAI9166542.1"/>
    </source>
</evidence>
<protein>
    <submittedName>
        <fullName evidence="1">Uncharacterized protein</fullName>
    </submittedName>
</protein>
<evidence type="ECO:0000313" key="2">
    <source>
        <dbReference type="Proteomes" id="UP001176941"/>
    </source>
</evidence>
<dbReference type="EMBL" id="OX459961">
    <property type="protein sequence ID" value="CAI9166542.1"/>
    <property type="molecule type" value="Genomic_DNA"/>
</dbReference>
<accession>A0ABN8Z141</accession>
<sequence length="66" mass="7092">MGKEPAQNPPKVTPRTALSLSLRLRPNPSPQRPLAVISSAHRSSPVPVQPRALEVAVNEFSISTVI</sequence>
<organism evidence="1 2">
    <name type="scientific">Rangifer tarandus platyrhynchus</name>
    <name type="common">Svalbard reindeer</name>
    <dbReference type="NCBI Taxonomy" id="3082113"/>
    <lineage>
        <taxon>Eukaryota</taxon>
        <taxon>Metazoa</taxon>
        <taxon>Chordata</taxon>
        <taxon>Craniata</taxon>
        <taxon>Vertebrata</taxon>
        <taxon>Euteleostomi</taxon>
        <taxon>Mammalia</taxon>
        <taxon>Eutheria</taxon>
        <taxon>Laurasiatheria</taxon>
        <taxon>Artiodactyla</taxon>
        <taxon>Ruminantia</taxon>
        <taxon>Pecora</taxon>
        <taxon>Cervidae</taxon>
        <taxon>Odocoileinae</taxon>
        <taxon>Rangifer</taxon>
    </lineage>
</organism>
<proteinExistence type="predicted"/>
<keyword evidence="2" id="KW-1185">Reference proteome</keyword>
<reference evidence="1" key="1">
    <citation type="submission" date="2023-04" db="EMBL/GenBank/DDBJ databases">
        <authorList>
            <consortium name="ELIXIR-Norway"/>
        </authorList>
    </citation>
    <scope>NUCLEOTIDE SEQUENCE [LARGE SCALE GENOMIC DNA]</scope>
</reference>
<gene>
    <name evidence="1" type="ORF">MRATA1EN1_LOCUS15504</name>
</gene>
<name>A0ABN8Z141_RANTA</name>